<feature type="compositionally biased region" description="Polar residues" evidence="6">
    <location>
        <begin position="310"/>
        <end position="321"/>
    </location>
</feature>
<dbReference type="Proteomes" id="UP000664521">
    <property type="component" value="Unassembled WGS sequence"/>
</dbReference>
<feature type="transmembrane region" description="Helical" evidence="7">
    <location>
        <begin position="221"/>
        <end position="244"/>
    </location>
</feature>
<keyword evidence="3 7" id="KW-1133">Transmembrane helix</keyword>
<name>A0A8H3ECD5_9LECA</name>
<comment type="caution">
    <text evidence="9">The sequence shown here is derived from an EMBL/GenBank/DDBJ whole genome shotgun (WGS) entry which is preliminary data.</text>
</comment>
<comment type="subcellular location">
    <subcellularLocation>
        <location evidence="1">Membrane</location>
        <topology evidence="1">Multi-pass membrane protein</topology>
    </subcellularLocation>
</comment>
<evidence type="ECO:0000256" key="7">
    <source>
        <dbReference type="SAM" id="Phobius"/>
    </source>
</evidence>
<dbReference type="OrthoDB" id="5393606at2759"/>
<keyword evidence="10" id="KW-1185">Reference proteome</keyword>
<organism evidence="9 10">
    <name type="scientific">Heterodermia speciosa</name>
    <dbReference type="NCBI Taxonomy" id="116794"/>
    <lineage>
        <taxon>Eukaryota</taxon>
        <taxon>Fungi</taxon>
        <taxon>Dikarya</taxon>
        <taxon>Ascomycota</taxon>
        <taxon>Pezizomycotina</taxon>
        <taxon>Lecanoromycetes</taxon>
        <taxon>OSLEUM clade</taxon>
        <taxon>Lecanoromycetidae</taxon>
        <taxon>Caliciales</taxon>
        <taxon>Physciaceae</taxon>
        <taxon>Heterodermia</taxon>
    </lineage>
</organism>
<dbReference type="Pfam" id="PF20684">
    <property type="entry name" value="Fung_rhodopsin"/>
    <property type="match status" value="1"/>
</dbReference>
<evidence type="ECO:0000259" key="8">
    <source>
        <dbReference type="Pfam" id="PF20684"/>
    </source>
</evidence>
<dbReference type="InterPro" id="IPR049326">
    <property type="entry name" value="Rhodopsin_dom_fungi"/>
</dbReference>
<proteinExistence type="inferred from homology"/>
<evidence type="ECO:0000256" key="1">
    <source>
        <dbReference type="ARBA" id="ARBA00004141"/>
    </source>
</evidence>
<reference evidence="9" key="1">
    <citation type="submission" date="2021-03" db="EMBL/GenBank/DDBJ databases">
        <authorList>
            <person name="Tagirdzhanova G."/>
        </authorList>
    </citation>
    <scope>NUCLEOTIDE SEQUENCE</scope>
</reference>
<accession>A0A8H3ECD5</accession>
<keyword evidence="2 7" id="KW-0812">Transmembrane</keyword>
<evidence type="ECO:0000256" key="3">
    <source>
        <dbReference type="ARBA" id="ARBA00022989"/>
    </source>
</evidence>
<dbReference type="PANTHER" id="PTHR33048:SF129">
    <property type="entry name" value="INTEGRAL MEMBRANE PROTEIN-RELATED"/>
    <property type="match status" value="1"/>
</dbReference>
<evidence type="ECO:0000256" key="5">
    <source>
        <dbReference type="ARBA" id="ARBA00038359"/>
    </source>
</evidence>
<evidence type="ECO:0000256" key="4">
    <source>
        <dbReference type="ARBA" id="ARBA00023136"/>
    </source>
</evidence>
<feature type="compositionally biased region" description="Basic and acidic residues" evidence="6">
    <location>
        <begin position="343"/>
        <end position="360"/>
    </location>
</feature>
<dbReference type="EMBL" id="CAJPDS010000001">
    <property type="protein sequence ID" value="CAF9902832.1"/>
    <property type="molecule type" value="Genomic_DNA"/>
</dbReference>
<feature type="domain" description="Rhodopsin" evidence="8">
    <location>
        <begin position="43"/>
        <end position="286"/>
    </location>
</feature>
<keyword evidence="4 7" id="KW-0472">Membrane</keyword>
<dbReference type="GO" id="GO:0016020">
    <property type="term" value="C:membrane"/>
    <property type="evidence" value="ECO:0007669"/>
    <property type="project" value="UniProtKB-SubCell"/>
</dbReference>
<feature type="transmembrane region" description="Helical" evidence="7">
    <location>
        <begin position="59"/>
        <end position="79"/>
    </location>
</feature>
<evidence type="ECO:0000256" key="6">
    <source>
        <dbReference type="SAM" id="MobiDB-lite"/>
    </source>
</evidence>
<protein>
    <recommendedName>
        <fullName evidence="8">Rhodopsin domain-containing protein</fullName>
    </recommendedName>
</protein>
<dbReference type="PANTHER" id="PTHR33048">
    <property type="entry name" value="PTH11-LIKE INTEGRAL MEMBRANE PROTEIN (AFU_ORTHOLOGUE AFUA_5G11245)"/>
    <property type="match status" value="1"/>
</dbReference>
<dbReference type="InterPro" id="IPR052337">
    <property type="entry name" value="SAT4-like"/>
</dbReference>
<feature type="transmembrane region" description="Helical" evidence="7">
    <location>
        <begin position="259"/>
        <end position="281"/>
    </location>
</feature>
<sequence>MHPTAEIIASWPAPNFVNPVTRGSALTVVNVIFITLVVLVAGLRFYTRLRITKSFGLDDWMIGLSLIPTFALTCVVLVADNDFGWNRHSWDLHPERGPPGYKLCITAQILFFWAATLNKLSLLCFYRRLSGPCTPRWYNWSITYGIVFQVMMVLAYFMVALLACRPLKAFWEPLATYQYTCIDEGKLMLSFSVLTIFLDFIILFLPVPVVWSLQLPKKQRIAVIGIFGAGIIVCVAGVVHAYFVDQALVKSYDETWTGWPLWICSAVEVDLGILCVSVTAIRPLLALYFPRLLESTHPPRRDIKEIPDSNELSDQTPSPISKPSREGSSAQQSSSYFSAHGTGNEKDVEKGIDGDEKAQEGKATLPLEFTDFSKYAS</sequence>
<feature type="transmembrane region" description="Helical" evidence="7">
    <location>
        <begin position="25"/>
        <end position="47"/>
    </location>
</feature>
<feature type="transmembrane region" description="Helical" evidence="7">
    <location>
        <begin position="137"/>
        <end position="163"/>
    </location>
</feature>
<feature type="compositionally biased region" description="Low complexity" evidence="6">
    <location>
        <begin position="328"/>
        <end position="339"/>
    </location>
</feature>
<gene>
    <name evidence="9" type="ORF">HETSPECPRED_000027</name>
</gene>
<feature type="transmembrane region" description="Helical" evidence="7">
    <location>
        <begin position="187"/>
        <end position="209"/>
    </location>
</feature>
<evidence type="ECO:0000256" key="2">
    <source>
        <dbReference type="ARBA" id="ARBA00022692"/>
    </source>
</evidence>
<evidence type="ECO:0000313" key="9">
    <source>
        <dbReference type="EMBL" id="CAF9902832.1"/>
    </source>
</evidence>
<evidence type="ECO:0000313" key="10">
    <source>
        <dbReference type="Proteomes" id="UP000664521"/>
    </source>
</evidence>
<comment type="similarity">
    <text evidence="5">Belongs to the SAT4 family.</text>
</comment>
<dbReference type="AlphaFoldDB" id="A0A8H3ECD5"/>
<feature type="transmembrane region" description="Helical" evidence="7">
    <location>
        <begin position="99"/>
        <end position="117"/>
    </location>
</feature>
<feature type="region of interest" description="Disordered" evidence="6">
    <location>
        <begin position="300"/>
        <end position="377"/>
    </location>
</feature>